<dbReference type="AlphaFoldDB" id="A0A6S4QB03"/>
<dbReference type="EMBL" id="AB609751">
    <property type="protein sequence ID" value="BBE38655.1"/>
    <property type="molecule type" value="Genomic_DNA"/>
</dbReference>
<organism evidence="1">
    <name type="scientific">Vibrio vulnificus</name>
    <dbReference type="NCBI Taxonomy" id="672"/>
    <lineage>
        <taxon>Bacteria</taxon>
        <taxon>Pseudomonadati</taxon>
        <taxon>Pseudomonadota</taxon>
        <taxon>Gammaproteobacteria</taxon>
        <taxon>Vibrionales</taxon>
        <taxon>Vibrionaceae</taxon>
        <taxon>Vibrio</taxon>
    </lineage>
</organism>
<protein>
    <submittedName>
        <fullName evidence="1">Uncharacterized protein</fullName>
    </submittedName>
</protein>
<accession>A0A6S4QB03</accession>
<proteinExistence type="predicted"/>
<name>A0A6S4QB03_VIBVL</name>
<evidence type="ECO:0000313" key="1">
    <source>
        <dbReference type="EMBL" id="BBE38655.1"/>
    </source>
</evidence>
<dbReference type="RefSeq" id="WP_088899994.1">
    <property type="nucleotide sequence ID" value="NZ_CP014636.1"/>
</dbReference>
<sequence>MSEFRNRIESQREAVKIVNSFHLYGEPLFSLTEKSINRWVSINQINPKAVHVNLVIQASKKLFFLANKSQEQVTEDYKKLSKDVEDLLIQISREMSFLRQNAG</sequence>
<reference evidence="1" key="1">
    <citation type="submission" date="2011-01" db="EMBL/GenBank/DDBJ databases">
        <title>Evolutionary Significance of Chromosomal Super-Integrons in Vibrio vulnificus Strains.</title>
        <authorList>
            <person name="Shu H.Y."/>
            <person name="Wu K.M."/>
            <person name="Liu T.T."/>
            <person name="Liu Y.M."/>
            <person name="Liao T.L."/>
            <person name="Hor L.I."/>
            <person name="Tsai S.F."/>
            <person name="Chen C.Y."/>
        </authorList>
    </citation>
    <scope>NUCLEOTIDE SEQUENCE</scope>
    <source>
        <strain evidence="1">CECT4999</strain>
    </source>
</reference>